<dbReference type="GO" id="GO:0000917">
    <property type="term" value="P:division septum assembly"/>
    <property type="evidence" value="ECO:0007669"/>
    <property type="project" value="UniProtKB-KW"/>
</dbReference>
<evidence type="ECO:0000256" key="2">
    <source>
        <dbReference type="ARBA" id="ARBA00009323"/>
    </source>
</evidence>
<evidence type="ECO:0000256" key="4">
    <source>
        <dbReference type="ARBA" id="ARBA00022969"/>
    </source>
</evidence>
<sequence>MYPAEEGVIVHTKALIVTDGPLSRPVPVAVRYEPAAGPDAGPATVRLSFPGGTEWSFPRTLLESGLRAPARGGEIGIWPCGRVQTIVEFHAPDGVAVVQFDSSALLRFLRRTYAATASTVTR</sequence>
<protein>
    <submittedName>
        <fullName evidence="7">Cell division protein</fullName>
    </submittedName>
</protein>
<comment type="similarity">
    <text evidence="2">Belongs to the SsgA family.</text>
</comment>
<dbReference type="Pfam" id="PF04686">
    <property type="entry name" value="SsgA"/>
    <property type="match status" value="1"/>
</dbReference>
<evidence type="ECO:0000313" key="7">
    <source>
        <dbReference type="EMBL" id="GGU33198.1"/>
    </source>
</evidence>
<dbReference type="RefSeq" id="WP_189550425.1">
    <property type="nucleotide sequence ID" value="NZ_BMTP01000004.1"/>
</dbReference>
<dbReference type="GO" id="GO:0030428">
    <property type="term" value="C:cell septum"/>
    <property type="evidence" value="ECO:0007669"/>
    <property type="project" value="UniProtKB-SubCell"/>
</dbReference>
<evidence type="ECO:0000256" key="6">
    <source>
        <dbReference type="ARBA" id="ARBA00023306"/>
    </source>
</evidence>
<gene>
    <name evidence="7" type="ORF">GCM10010274_20420</name>
</gene>
<dbReference type="GO" id="GO:0030435">
    <property type="term" value="P:sporulation resulting in formation of a cellular spore"/>
    <property type="evidence" value="ECO:0007669"/>
    <property type="project" value="UniProtKB-KW"/>
</dbReference>
<dbReference type="AlphaFoldDB" id="A0A918HVD1"/>
<keyword evidence="4" id="KW-0749">Sporulation</keyword>
<name>A0A918HVD1_9ACTN</name>
<comment type="subcellular location">
    <subcellularLocation>
        <location evidence="1">Cell septum</location>
    </subcellularLocation>
</comment>
<reference evidence="7" key="1">
    <citation type="journal article" date="2014" name="Int. J. Syst. Evol. Microbiol.">
        <title>Complete genome sequence of Corynebacterium casei LMG S-19264T (=DSM 44701T), isolated from a smear-ripened cheese.</title>
        <authorList>
            <consortium name="US DOE Joint Genome Institute (JGI-PGF)"/>
            <person name="Walter F."/>
            <person name="Albersmeier A."/>
            <person name="Kalinowski J."/>
            <person name="Ruckert C."/>
        </authorList>
    </citation>
    <scope>NUCLEOTIDE SEQUENCE</scope>
    <source>
        <strain evidence="7">JCM 4391</strain>
    </source>
</reference>
<keyword evidence="6" id="KW-0131">Cell cycle</keyword>
<evidence type="ECO:0000313" key="8">
    <source>
        <dbReference type="Proteomes" id="UP000636661"/>
    </source>
</evidence>
<reference evidence="7" key="2">
    <citation type="submission" date="2020-09" db="EMBL/GenBank/DDBJ databases">
        <authorList>
            <person name="Sun Q."/>
            <person name="Ohkuma M."/>
        </authorList>
    </citation>
    <scope>NUCLEOTIDE SEQUENCE</scope>
    <source>
        <strain evidence="7">JCM 4391</strain>
    </source>
</reference>
<dbReference type="InterPro" id="IPR038658">
    <property type="entry name" value="SsgB_sf"/>
</dbReference>
<dbReference type="EMBL" id="BMTP01000004">
    <property type="protein sequence ID" value="GGU33198.1"/>
    <property type="molecule type" value="Genomic_DNA"/>
</dbReference>
<comment type="caution">
    <text evidence="7">The sequence shown here is derived from an EMBL/GenBank/DDBJ whole genome shotgun (WGS) entry which is preliminary data.</text>
</comment>
<dbReference type="InterPro" id="IPR006776">
    <property type="entry name" value="SsgB"/>
</dbReference>
<dbReference type="Proteomes" id="UP000636661">
    <property type="component" value="Unassembled WGS sequence"/>
</dbReference>
<keyword evidence="8" id="KW-1185">Reference proteome</keyword>
<organism evidence="7 8">
    <name type="scientific">Streptomyces lavendofoliae</name>
    <dbReference type="NCBI Taxonomy" id="67314"/>
    <lineage>
        <taxon>Bacteria</taxon>
        <taxon>Bacillati</taxon>
        <taxon>Actinomycetota</taxon>
        <taxon>Actinomycetes</taxon>
        <taxon>Kitasatosporales</taxon>
        <taxon>Streptomycetaceae</taxon>
        <taxon>Streptomyces</taxon>
    </lineage>
</organism>
<accession>A0A918HVD1</accession>
<evidence type="ECO:0000256" key="5">
    <source>
        <dbReference type="ARBA" id="ARBA00023210"/>
    </source>
</evidence>
<proteinExistence type="inferred from homology"/>
<keyword evidence="5" id="KW-0717">Septation</keyword>
<keyword evidence="3 7" id="KW-0132">Cell division</keyword>
<evidence type="ECO:0000256" key="3">
    <source>
        <dbReference type="ARBA" id="ARBA00022618"/>
    </source>
</evidence>
<dbReference type="Gene3D" id="2.30.31.20">
    <property type="entry name" value="Sporulation-specific cell division protein SsgB"/>
    <property type="match status" value="1"/>
</dbReference>
<evidence type="ECO:0000256" key="1">
    <source>
        <dbReference type="ARBA" id="ARBA00004431"/>
    </source>
</evidence>